<dbReference type="InterPro" id="IPR048324">
    <property type="entry name" value="ZSWIM1-3_RNaseH-like"/>
</dbReference>
<dbReference type="SMART" id="SM00355">
    <property type="entry name" value="ZnF_C2H2"/>
    <property type="match status" value="2"/>
</dbReference>
<keyword evidence="1" id="KW-0862">Zinc</keyword>
<dbReference type="SUPFAM" id="SSF54001">
    <property type="entry name" value="Cysteine proteinases"/>
    <property type="match status" value="1"/>
</dbReference>
<evidence type="ECO:0000313" key="4">
    <source>
        <dbReference type="Proteomes" id="UP001652625"/>
    </source>
</evidence>
<dbReference type="PANTHER" id="PTHR33936">
    <property type="entry name" value="PROTEIN CBG17840"/>
    <property type="match status" value="1"/>
</dbReference>
<dbReference type="Proteomes" id="UP001652625">
    <property type="component" value="Chromosome 01"/>
</dbReference>
<organism evidence="4 6">
    <name type="scientific">Hydra vulgaris</name>
    <name type="common">Hydra</name>
    <name type="synonym">Hydra attenuata</name>
    <dbReference type="NCBI Taxonomy" id="6087"/>
    <lineage>
        <taxon>Eukaryota</taxon>
        <taxon>Metazoa</taxon>
        <taxon>Cnidaria</taxon>
        <taxon>Hydrozoa</taxon>
        <taxon>Hydroidolina</taxon>
        <taxon>Anthoathecata</taxon>
        <taxon>Aplanulata</taxon>
        <taxon>Hydridae</taxon>
        <taxon>Hydra</taxon>
    </lineage>
</organism>
<dbReference type="InterPro" id="IPR038765">
    <property type="entry name" value="Papain-like_cys_pep_sf"/>
</dbReference>
<protein>
    <submittedName>
        <fullName evidence="5 6">Uncharacterized protein LOC136075392 isoform X1</fullName>
    </submittedName>
</protein>
<dbReference type="RefSeq" id="XP_065644490.1">
    <property type="nucleotide sequence ID" value="XM_065788418.1"/>
</dbReference>
<dbReference type="InterPro" id="IPR013087">
    <property type="entry name" value="Znf_C2H2_type"/>
</dbReference>
<keyword evidence="1" id="KW-0479">Metal-binding</keyword>
<evidence type="ECO:0000259" key="3">
    <source>
        <dbReference type="PROSITE" id="PS50966"/>
    </source>
</evidence>
<gene>
    <name evidence="5 6" type="primary">LOC136075392</name>
</gene>
<dbReference type="PROSITE" id="PS50157">
    <property type="entry name" value="ZINC_FINGER_C2H2_2"/>
    <property type="match status" value="1"/>
</dbReference>
<dbReference type="PROSITE" id="PS00028">
    <property type="entry name" value="ZINC_FINGER_C2H2_1"/>
    <property type="match status" value="1"/>
</dbReference>
<keyword evidence="4" id="KW-1185">Reference proteome</keyword>
<dbReference type="InterPro" id="IPR007527">
    <property type="entry name" value="Znf_SWIM"/>
</dbReference>
<dbReference type="RefSeq" id="XP_065644491.1">
    <property type="nucleotide sequence ID" value="XM_065788419.1"/>
</dbReference>
<dbReference type="Pfam" id="PF21056">
    <property type="entry name" value="ZSWIM1-3_RNaseH-like"/>
    <property type="match status" value="1"/>
</dbReference>
<accession>A0ABM4B6M4</accession>
<proteinExistence type="predicted"/>
<dbReference type="Gene3D" id="3.30.160.60">
    <property type="entry name" value="Classic Zinc Finger"/>
    <property type="match status" value="1"/>
</dbReference>
<feature type="domain" description="C2H2-type" evidence="2">
    <location>
        <begin position="432"/>
        <end position="460"/>
    </location>
</feature>
<evidence type="ECO:0000259" key="2">
    <source>
        <dbReference type="PROSITE" id="PS50157"/>
    </source>
</evidence>
<sequence length="1158" mass="134641">MVSGSLSLNKMKLNHLTINSYNRQDAYESHKQFIKTVQDYSIKTSQFSFDKVEDVFSLMSLPPKHQLMRWSTELSLRNNIASGIHYIECNLGKFLYESVQHLIALHRVQEIKLAVDQELTWFNSPKLVPKSIGIFPPQNLIEKFKEVLFRKPASTEISEYGMNPNTLAELCCTRWLSSDHMMQISSILNSIQSHSKVIYFNFIGNIEHYVSRLTSVPSKLIFIINVGGNNEKTFSGTDFNPGSHWAFAVYNNIECSFYYGDSLGWSVPDDFLCKVKLLIRKLYHLNKEVSITYCHDPKTHRYGVKKCSSLCRGNYPMQTCGNICGVITIIICAISCLNYDFFVHIISNDKRENSNYIFLQEPTKYSKYLRLVLMSWFISKEINLDFVIPALGEVSSSYEVPSYKDFKYTNVSESSLNKNNIVNIESNNFSSLKCAFCNITFTKKKNMQRHIKNKHKSINEAQAYIQSGNSFCLECGFQCRQINGLRKHLFMVHFYTFQKEKLSFSNFKEFDLWKSDIESNNSTQYVLPSGEKLDKNGRKVSYYQCNRSGFYKSMAKKRITKSSGTRKIAKNCTSTLKVYQNLDGTILVHACYSHYGHSNEIQHISLSNAQRLEIASKLKMGITKDRILDDIRDEMGSVQSRLHLTQYQDIKNLEKAFNINSIQLHANDQDSVAIWLKEWQMKENNHVLHYKLQGESDTFNKFKDADFIIIMQTEHQKKILQQFGKNGVCIDSTHGTNAYDFLLTTILVIDEFGEGQPVGWCISNSDSFRFLKLFFIKLKEHSGNFCPIWIMSDMASQYYEAFCDAYLCEPLKFWCTWHVDKAWREELHKKIHNLEMEADIYKRIRFLLQLSDRNLFDDYLHLLMNYLHSSDLTQLFAEYFEKYWVSNKQNWSFCYRMGLGINTNMYVESFHKVFKYSYLQGKHNKRIDNCLFALLKFNRDKVYERIIKLTKGKISFKLKMVHSRHIASLQLNESFTLDDKGARLVQSETNACQYRVLKHQELCEINECFTKCPECKVCAHLYSCDCMDFLTKNIPCKHIHLIHRLSRVCVTKKNEPIHLPTHSIELECKVIKGCEPADINILKNNIIKNLNNLVNLVTCSTVSDEEGLKSLHKNISLAQNTFLNLTTNKQNELHFKSNVPSNTRITKQSPFYSTTKKA</sequence>
<evidence type="ECO:0000256" key="1">
    <source>
        <dbReference type="PROSITE-ProRule" id="PRU00042"/>
    </source>
</evidence>
<feature type="domain" description="SWIM-type" evidence="3">
    <location>
        <begin position="1015"/>
        <end position="1047"/>
    </location>
</feature>
<reference evidence="4 5" key="1">
    <citation type="submission" date="2025-05" db="UniProtKB">
        <authorList>
            <consortium name="RefSeq"/>
        </authorList>
    </citation>
    <scope>NUCLEOTIDE SEQUENCE [LARGE SCALE GENOMIC DNA]</scope>
</reference>
<name>A0ABM4B6M4_HYDVU</name>
<keyword evidence="1" id="KW-0863">Zinc-finger</keyword>
<dbReference type="PANTHER" id="PTHR33936:SF24">
    <property type="entry name" value="C2H2-TYPE DOMAIN-CONTAINING PROTEIN"/>
    <property type="match status" value="1"/>
</dbReference>
<evidence type="ECO:0000313" key="6">
    <source>
        <dbReference type="RefSeq" id="XP_065644491.1"/>
    </source>
</evidence>
<evidence type="ECO:0000313" key="5">
    <source>
        <dbReference type="RefSeq" id="XP_065644490.1"/>
    </source>
</evidence>
<dbReference type="GeneID" id="136075392"/>
<dbReference type="PROSITE" id="PS50966">
    <property type="entry name" value="ZF_SWIM"/>
    <property type="match status" value="1"/>
</dbReference>
<dbReference type="InterPro" id="IPR052797">
    <property type="entry name" value="RegFact_GeneExpr_CellDeath"/>
</dbReference>